<name>A0AA51UN02_9EURY</name>
<evidence type="ECO:0000313" key="2">
    <source>
        <dbReference type="Proteomes" id="UP001182908"/>
    </source>
</evidence>
<dbReference type="RefSeq" id="WP_309311113.1">
    <property type="nucleotide sequence ID" value="NZ_CP133592.1"/>
</dbReference>
<dbReference type="GeneID" id="84231229"/>
<organism evidence="1 2">
    <name type="scientific">Methanolobus sediminis</name>
    <dbReference type="NCBI Taxonomy" id="3072978"/>
    <lineage>
        <taxon>Archaea</taxon>
        <taxon>Methanobacteriati</taxon>
        <taxon>Methanobacteriota</taxon>
        <taxon>Stenosarchaea group</taxon>
        <taxon>Methanomicrobia</taxon>
        <taxon>Methanosarcinales</taxon>
        <taxon>Methanosarcinaceae</taxon>
        <taxon>Methanolobus</taxon>
    </lineage>
</organism>
<dbReference type="AlphaFoldDB" id="A0AA51UN02"/>
<gene>
    <name evidence="1" type="ORF">RE474_00890</name>
</gene>
<keyword evidence="2" id="KW-1185">Reference proteome</keyword>
<dbReference type="Proteomes" id="UP001182908">
    <property type="component" value="Chromosome"/>
</dbReference>
<dbReference type="EMBL" id="CP133592">
    <property type="protein sequence ID" value="WMW25306.1"/>
    <property type="molecule type" value="Genomic_DNA"/>
</dbReference>
<proteinExistence type="predicted"/>
<protein>
    <submittedName>
        <fullName evidence="1">Uncharacterized protein</fullName>
    </submittedName>
</protein>
<accession>A0AA51UN02</accession>
<dbReference type="KEGG" id="mseb:RE474_00890"/>
<reference evidence="1 2" key="1">
    <citation type="submission" date="2023-08" db="EMBL/GenBank/DDBJ databases">
        <title>Methanolobus mangrovi sp. nov. and Methanolobus sediminis sp. nov, two novel methylotrophic methanogens isolated from mangrove sediments in China.</title>
        <authorList>
            <person name="Zhou J."/>
        </authorList>
    </citation>
    <scope>NUCLEOTIDE SEQUENCE [LARGE SCALE GENOMIC DNA]</scope>
    <source>
        <strain evidence="1 2">FTZ6</strain>
    </source>
</reference>
<sequence>MKDEDFLQEKFYFKDARQSLYCLKNIPGTGNKPMGNTPGMEQKTINMSADNYEIAVM</sequence>
<evidence type="ECO:0000313" key="1">
    <source>
        <dbReference type="EMBL" id="WMW25306.1"/>
    </source>
</evidence>